<feature type="region of interest" description="Disordered" evidence="1">
    <location>
        <begin position="1880"/>
        <end position="2096"/>
    </location>
</feature>
<feature type="compositionally biased region" description="Low complexity" evidence="1">
    <location>
        <begin position="2442"/>
        <end position="2458"/>
    </location>
</feature>
<feature type="compositionally biased region" description="Polar residues" evidence="1">
    <location>
        <begin position="2244"/>
        <end position="2255"/>
    </location>
</feature>
<feature type="region of interest" description="Disordered" evidence="1">
    <location>
        <begin position="1247"/>
        <end position="1297"/>
    </location>
</feature>
<feature type="region of interest" description="Disordered" evidence="1">
    <location>
        <begin position="2383"/>
        <end position="2411"/>
    </location>
</feature>
<sequence length="2723" mass="289605">MDVISTKRKLLFSEEDLHKLRQIVQRQKAEVATRERVSSSVLLANAEDKTAVAHPSMTFADTLPLTRKVAECSSPPAYRGFSSVIHISREGTYHSARSSAAQADLHTRSRKVAHPASARSAGMITASDWRLGNQLIQKFFGSKMEQSSISLAQSADHKSDRLVSPNSRSSPQKVDARVIEEEIRPDNPKGIDGGETALINSSIPDDGPRAVVGSTIHSLEEDDSNAAAPCLVGQKRPAGRSPYDQYHCNPPCDLVSIGSSFCLLATNSQDSARKQARSGQHQRSQRRQQQNNQEQAASTKTDRCAVVPVPDREALRALVRQQRKERHEKRQRDLEAAELSRARIAQNLQLTAQKAAAAANRRGRHGPPPHKASFGAWNDTVTSQPNENLPSMDAATRSSEFPAVTLQALGVSNSNADTVAESGCLRLLTASGDRVPSELARRASELLAEAEDSAPVDDNGPHNGRGRKRSTLRGHTRPRKQTGGRALAADATNAVDRTVRGRRLPSPPHLNGPPPAPSAPRVANSLSPGGDPIQTQHDPQNVSCSSQPQSTPLGTFTHAGRDRPSDATNKNGAADSGGNSVGRSSIYLTKDARTVAELKQQRATETAAVSVAGTTARNVIGDDKINSLLSGDNVDHRKYLAALSARHHAHFSSRADPCTEEALCKARLSANRTRRLLSLSCAPREAVGEAAASDSDSPFTPSTDEETLGTLPGGDDDRWFCLEASSDEVGSADEEAAVVSDQLYSAAAATKPRHHPCYTSRPAVRVSGHSVGKKNGDVETTRNGDFQFEPDPLRFMSVYRQKCRLAAHAPDLTAHVSCKPHTEVSIEDTNMASEIATHRPSLRTLGDPTMNVNHTQLASITSTPLAGTILVKSSQNSTAISAISTSKSQSTLGAKNTRITRLPPAPTGPPRLTAAALGLSLTANVNRLDALAASIEQLQGMESLRQLSLAQAESVSLAQLIQCGQVKESFGINQLTCTHSRPSDLIPSNKNHRTVKEEDSGPVGLQTRKSAAVASSSRGSSQNESSAAVISTSISTHHTSNPSSSRILEISQTARTSSVQDSTLRTSSANGSVVLESTVGAVSEAVQSVAEISNSRLDLGISARTSLQTSVIFPETESKERNSQSTHHTFPKAFDRPFHADKSLNTTNDLLTAIEALDQPIGETSKPPTLAKVEKAVDVSEPGGQILRLNSEDYKGLYKMRAEELKRRKHKAQLVMLLSERLALQESEVVQLESKALQSLRRKLAEPPKLTPPLVGKGEVRTPVSRKRAAVSHKQRETLQGDSTEPEEEESVSGSAVVSSDRLKLPLSVDQGEEGTSVSVSVTVAAAAATASITTSTTASSLVSMSSAASVANDYATTARSSSRSGGSLPKVSARSATSANDTAVPSPRANILSARDLSLMTTVDATGQDTAGTARTMAPATYSTASFIEESSSDRPHGSRATTPRSASSTTLTPEHIIDLHSSTSARTLTPGFEAGVVISARTLSPLPSGDKNSTGGVSEPPQPRPTGSGDELSADSLEPEVSTASGLSHRERRISAVGAGASEGDSSTAVATGSSASLRHRRHRREKESRLRARSEMEVGNGGDCEWRSQLYAMIDNLVKQERLLARLDRSGSGGNKHELKRLAKTLSKHRQMCTQIIERIHGDLIAHYSRESVITGDDGSYTSLSQRPFLDDPCASNMVLSPSALLAEVVVSTASRSSKRLSQPATVVAGSAVASPQRDHLVERVSTTASIVDVCPIPPASAEAELLSLSAGSHHSGEEQETAESPTSMLSEYSVSIDDQTPSVSRPQTTMSKMPSYRTSPEDLESKSESRLAATTTTHTTAPTPALVDAGVNTPSPRIDSSRHRVLELTTPLTSAANDQKEADIVSDTLYQGILEETPRDSVKLSTPPPSSRSTSTADLPVSEAEVLDRPPSSVSAQSALPPPNELRVSRPQSATGLSMRNDSQGGASSVTPAVSSPRIKSAGSELGSSNLSPAETLGSRSELASPRGHAAEDGVPIDLEAGKLSTTDKFSTKTETPEGTDDVATVLSTPSDHMLAYDTVSTKDQAPAASRIDMESPNSSESSRRSAEISAAEKGSKVASPAVFSPELQNHADTAVEKQPALFADAGAMSLAHATSTVDECNLLMAEEFDIDEVSLTDDDDESDSVCERILQLSFSPRAEFEGVSSPAVKAVVEGHHPPGAQPPLTPESPRSPPTPQATEAETATPSAQSPFSPPAGQLGNQVGNPVGPLARQASRSKENGSAQTRKSSLLDTLISPTPVVSEPKRQPKASSTTALHSPPTAALAEAGAVSVTADGEMGVGKSKRSSSPASPPPPASPGATNAATAVRIPDVVKDRSYHTMSEPTRLVLAAVATNLFNELLNNAVNAVLVQNAGRTNAAIKQSPNEQQKTSLSKQMGDEEETNQVNGELSPKHTVVLEPTDEFFRMINRENEEELSEESVTSASDEASSDAVSVGEPTAVGLPPEAVRGLIANTPDRIHSLVTCALQYFWSFRSTSDGGFEAALRNAQPPELFLAEYSDEEDVELAATGQPVTFVNRMLVFEYLRELLLRIYAGEDAERRSSVKPAITSSQFRLWKGLSRPTSLERLSSLVTSHLQSDLTLNLQQSLSPAPAAAASQFQRMPKLTQWTLNRKNWLDQLLELEMRADEATWINYTAYEEEIKQGLATQVLDDLLETAVCTVFEAAKDLVGASSSSTANNNQRFSSDSSRSRNPSSVISVA</sequence>
<feature type="compositionally biased region" description="Pro residues" evidence="1">
    <location>
        <begin position="2184"/>
        <end position="2200"/>
    </location>
</feature>
<feature type="region of interest" description="Disordered" evidence="1">
    <location>
        <begin position="2695"/>
        <end position="2723"/>
    </location>
</feature>
<feature type="compositionally biased region" description="Basic and acidic residues" evidence="1">
    <location>
        <begin position="1803"/>
        <end position="1813"/>
    </location>
</feature>
<feature type="region of interest" description="Disordered" evidence="1">
    <location>
        <begin position="980"/>
        <end position="1047"/>
    </location>
</feature>
<accession>A0A0X3NXY9</accession>
<feature type="region of interest" description="Disordered" evidence="1">
    <location>
        <begin position="2162"/>
        <end position="2285"/>
    </location>
</feature>
<feature type="region of interest" description="Disordered" evidence="1">
    <location>
        <begin position="1485"/>
        <end position="1579"/>
    </location>
</feature>
<feature type="compositionally biased region" description="Basic residues" evidence="1">
    <location>
        <begin position="464"/>
        <end position="482"/>
    </location>
</feature>
<feature type="compositionally biased region" description="Low complexity" evidence="1">
    <location>
        <begin position="1358"/>
        <end position="1368"/>
    </location>
</feature>
<feature type="compositionally biased region" description="Low complexity" evidence="1">
    <location>
        <begin position="277"/>
        <end position="298"/>
    </location>
</feature>
<feature type="region of interest" description="Disordered" evidence="1">
    <location>
        <begin position="2436"/>
        <end position="2463"/>
    </location>
</feature>
<feature type="compositionally biased region" description="Low complexity" evidence="1">
    <location>
        <begin position="1010"/>
        <end position="1045"/>
    </location>
</feature>
<reference evidence="2" key="1">
    <citation type="submission" date="2016-01" db="EMBL/GenBank/DDBJ databases">
        <title>Reference transcriptome for the parasite Schistocephalus solidus: insights into the molecular evolution of parasitism.</title>
        <authorList>
            <person name="Hebert F.O."/>
            <person name="Grambauer S."/>
            <person name="Barber I."/>
            <person name="Landry C.R."/>
            <person name="Aubin-Horth N."/>
        </authorList>
    </citation>
    <scope>NUCLEOTIDE SEQUENCE</scope>
</reference>
<feature type="compositionally biased region" description="Pro residues" evidence="1">
    <location>
        <begin position="505"/>
        <end position="518"/>
    </location>
</feature>
<gene>
    <name evidence="2" type="ORF">TR168267</name>
</gene>
<feature type="region of interest" description="Disordered" evidence="1">
    <location>
        <begin position="153"/>
        <end position="174"/>
    </location>
</feature>
<feature type="compositionally biased region" description="Polar residues" evidence="1">
    <location>
        <begin position="533"/>
        <end position="554"/>
    </location>
</feature>
<feature type="compositionally biased region" description="Polar residues" evidence="1">
    <location>
        <begin position="1780"/>
        <end position="1802"/>
    </location>
</feature>
<feature type="region of interest" description="Disordered" evidence="1">
    <location>
        <begin position="689"/>
        <end position="715"/>
    </location>
</feature>
<feature type="region of interest" description="Disordered" evidence="1">
    <location>
        <begin position="1358"/>
        <end position="1390"/>
    </location>
</feature>
<evidence type="ECO:0000313" key="2">
    <source>
        <dbReference type="EMBL" id="JAP40562.1"/>
    </source>
</evidence>
<feature type="compositionally biased region" description="Polar residues" evidence="1">
    <location>
        <begin position="2383"/>
        <end position="2398"/>
    </location>
</feature>
<feature type="region of interest" description="Disordered" evidence="1">
    <location>
        <begin position="1429"/>
        <end position="1456"/>
    </location>
</feature>
<feature type="compositionally biased region" description="Low complexity" evidence="1">
    <location>
        <begin position="2701"/>
        <end position="2723"/>
    </location>
</feature>
<feature type="compositionally biased region" description="Polar residues" evidence="1">
    <location>
        <begin position="1375"/>
        <end position="1384"/>
    </location>
</feature>
<feature type="compositionally biased region" description="Low complexity" evidence="1">
    <location>
        <begin position="1816"/>
        <end position="1829"/>
    </location>
</feature>
<name>A0A0X3NXY9_SCHSO</name>
<protein>
    <submittedName>
        <fullName evidence="2">Uncharacterized protein</fullName>
    </submittedName>
</protein>
<evidence type="ECO:0000256" key="1">
    <source>
        <dbReference type="SAM" id="MobiDB-lite"/>
    </source>
</evidence>
<dbReference type="EMBL" id="GEEE01022663">
    <property type="protein sequence ID" value="JAP40562.1"/>
    <property type="molecule type" value="Transcribed_RNA"/>
</dbReference>
<feature type="region of interest" description="Disordered" evidence="1">
    <location>
        <begin position="447"/>
        <end position="585"/>
    </location>
</feature>
<feature type="compositionally biased region" description="Low complexity" evidence="1">
    <location>
        <begin position="1440"/>
        <end position="1455"/>
    </location>
</feature>
<feature type="compositionally biased region" description="Polar residues" evidence="1">
    <location>
        <begin position="1934"/>
        <end position="1958"/>
    </location>
</feature>
<feature type="compositionally biased region" description="Basic and acidic residues" evidence="1">
    <location>
        <begin position="1568"/>
        <end position="1579"/>
    </location>
</feature>
<feature type="compositionally biased region" description="Low complexity" evidence="1">
    <location>
        <begin position="2201"/>
        <end position="2214"/>
    </location>
</feature>
<feature type="region of interest" description="Disordered" evidence="1">
    <location>
        <begin position="272"/>
        <end position="306"/>
    </location>
</feature>
<proteinExistence type="predicted"/>
<feature type="compositionally biased region" description="Low complexity" evidence="1">
    <location>
        <begin position="1548"/>
        <end position="1559"/>
    </location>
</feature>
<feature type="compositionally biased region" description="Polar residues" evidence="1">
    <location>
        <begin position="566"/>
        <end position="585"/>
    </location>
</feature>
<organism evidence="2">
    <name type="scientific">Schistocephalus solidus</name>
    <name type="common">Tapeworm</name>
    <dbReference type="NCBI Taxonomy" id="70667"/>
    <lineage>
        <taxon>Eukaryota</taxon>
        <taxon>Metazoa</taxon>
        <taxon>Spiralia</taxon>
        <taxon>Lophotrochozoa</taxon>
        <taxon>Platyhelminthes</taxon>
        <taxon>Cestoda</taxon>
        <taxon>Eucestoda</taxon>
        <taxon>Diphyllobothriidea</taxon>
        <taxon>Diphyllobothriidae</taxon>
        <taxon>Schistocephalus</taxon>
    </lineage>
</organism>
<feature type="region of interest" description="Disordered" evidence="1">
    <location>
        <begin position="1780"/>
        <end position="1848"/>
    </location>
</feature>
<feature type="region of interest" description="Disordered" evidence="1">
    <location>
        <begin position="2301"/>
        <end position="2330"/>
    </location>
</feature>
<feature type="compositionally biased region" description="Basic residues" evidence="1">
    <location>
        <begin position="1264"/>
        <end position="1273"/>
    </location>
</feature>